<keyword evidence="2" id="KW-1185">Reference proteome</keyword>
<gene>
    <name evidence="1" type="ORF">CASFOL_037732</name>
</gene>
<organism evidence="1 2">
    <name type="scientific">Castilleja foliolosa</name>
    <dbReference type="NCBI Taxonomy" id="1961234"/>
    <lineage>
        <taxon>Eukaryota</taxon>
        <taxon>Viridiplantae</taxon>
        <taxon>Streptophyta</taxon>
        <taxon>Embryophyta</taxon>
        <taxon>Tracheophyta</taxon>
        <taxon>Spermatophyta</taxon>
        <taxon>Magnoliopsida</taxon>
        <taxon>eudicotyledons</taxon>
        <taxon>Gunneridae</taxon>
        <taxon>Pentapetalae</taxon>
        <taxon>asterids</taxon>
        <taxon>lamiids</taxon>
        <taxon>Lamiales</taxon>
        <taxon>Orobanchaceae</taxon>
        <taxon>Pedicularideae</taxon>
        <taxon>Castillejinae</taxon>
        <taxon>Castilleja</taxon>
    </lineage>
</organism>
<name>A0ABD3BK57_9LAMI</name>
<dbReference type="Proteomes" id="UP001632038">
    <property type="component" value="Unassembled WGS sequence"/>
</dbReference>
<reference evidence="2" key="1">
    <citation type="journal article" date="2024" name="IScience">
        <title>Strigolactones Initiate the Formation of Haustorium-like Structures in Castilleja.</title>
        <authorList>
            <person name="Buerger M."/>
            <person name="Peterson D."/>
            <person name="Chory J."/>
        </authorList>
    </citation>
    <scope>NUCLEOTIDE SEQUENCE [LARGE SCALE GENOMIC DNA]</scope>
</reference>
<dbReference type="AlphaFoldDB" id="A0ABD3BK57"/>
<protein>
    <submittedName>
        <fullName evidence="1">Uncharacterized protein</fullName>
    </submittedName>
</protein>
<evidence type="ECO:0000313" key="2">
    <source>
        <dbReference type="Proteomes" id="UP001632038"/>
    </source>
</evidence>
<sequence length="96" mass="10808">MVVRHHLRKDDADYNRFSDDDQPRFGTGYVVAQAITDAASMVVRHHLRKDDADYNRSPDDDQPRFGTEDAVAQAITNAAMMTACHFAGPVLDQHHL</sequence>
<accession>A0ABD3BK57</accession>
<comment type="caution">
    <text evidence="1">The sequence shown here is derived from an EMBL/GenBank/DDBJ whole genome shotgun (WGS) entry which is preliminary data.</text>
</comment>
<proteinExistence type="predicted"/>
<dbReference type="EMBL" id="JAVIJP010000081">
    <property type="protein sequence ID" value="KAL3617411.1"/>
    <property type="molecule type" value="Genomic_DNA"/>
</dbReference>
<evidence type="ECO:0000313" key="1">
    <source>
        <dbReference type="EMBL" id="KAL3617411.1"/>
    </source>
</evidence>